<keyword evidence="3" id="KW-1185">Reference proteome</keyword>
<dbReference type="Proteomes" id="UP000265520">
    <property type="component" value="Unassembled WGS sequence"/>
</dbReference>
<organism evidence="2 3">
    <name type="scientific">Trifolium medium</name>
    <dbReference type="NCBI Taxonomy" id="97028"/>
    <lineage>
        <taxon>Eukaryota</taxon>
        <taxon>Viridiplantae</taxon>
        <taxon>Streptophyta</taxon>
        <taxon>Embryophyta</taxon>
        <taxon>Tracheophyta</taxon>
        <taxon>Spermatophyta</taxon>
        <taxon>Magnoliopsida</taxon>
        <taxon>eudicotyledons</taxon>
        <taxon>Gunneridae</taxon>
        <taxon>Pentapetalae</taxon>
        <taxon>rosids</taxon>
        <taxon>fabids</taxon>
        <taxon>Fabales</taxon>
        <taxon>Fabaceae</taxon>
        <taxon>Papilionoideae</taxon>
        <taxon>50 kb inversion clade</taxon>
        <taxon>NPAAA clade</taxon>
        <taxon>Hologalegina</taxon>
        <taxon>IRL clade</taxon>
        <taxon>Trifolieae</taxon>
        <taxon>Trifolium</taxon>
    </lineage>
</organism>
<evidence type="ECO:0008006" key="4">
    <source>
        <dbReference type="Google" id="ProtNLM"/>
    </source>
</evidence>
<sequence length="185" mass="20867">MTGNHTNSEKLDDLATILARFQEAMTIKLDVVTDRVESLERRSPKTEASCQFNESPLPPPHKTPHLKLDLPRFQGTDPLGWIFKISQFFTYHNTPEEERITVASFYLDGAALACYLSDFEALANRIVGLSPSDLLSCFVSGLKSETRREVLAQQPRDLSQAAGLARLHEEKINDLLRLSRPKPPY</sequence>
<proteinExistence type="predicted"/>
<dbReference type="EMBL" id="LXQA010042013">
    <property type="protein sequence ID" value="MCI00025.1"/>
    <property type="molecule type" value="Genomic_DNA"/>
</dbReference>
<name>A0A392NNH5_9FABA</name>
<reference evidence="2 3" key="1">
    <citation type="journal article" date="2018" name="Front. Plant Sci.">
        <title>Red Clover (Trifolium pratense) and Zigzag Clover (T. medium) - A Picture of Genomic Similarities and Differences.</title>
        <authorList>
            <person name="Dluhosova J."/>
            <person name="Istvanek J."/>
            <person name="Nedelnik J."/>
            <person name="Repkova J."/>
        </authorList>
    </citation>
    <scope>NUCLEOTIDE SEQUENCE [LARGE SCALE GENOMIC DNA]</scope>
    <source>
        <strain evidence="3">cv. 10/8</strain>
        <tissue evidence="2">Leaf</tissue>
    </source>
</reference>
<accession>A0A392NNH5</accession>
<protein>
    <recommendedName>
        <fullName evidence="4">Retrotransposon gag domain-containing protein</fullName>
    </recommendedName>
</protein>
<evidence type="ECO:0000313" key="2">
    <source>
        <dbReference type="EMBL" id="MCI00025.1"/>
    </source>
</evidence>
<comment type="caution">
    <text evidence="2">The sequence shown here is derived from an EMBL/GenBank/DDBJ whole genome shotgun (WGS) entry which is preliminary data.</text>
</comment>
<evidence type="ECO:0000256" key="1">
    <source>
        <dbReference type="SAM" id="MobiDB-lite"/>
    </source>
</evidence>
<evidence type="ECO:0000313" key="3">
    <source>
        <dbReference type="Proteomes" id="UP000265520"/>
    </source>
</evidence>
<dbReference type="AlphaFoldDB" id="A0A392NNH5"/>
<gene>
    <name evidence="2" type="ORF">A2U01_0021039</name>
</gene>
<feature type="region of interest" description="Disordered" evidence="1">
    <location>
        <begin position="40"/>
        <end position="60"/>
    </location>
</feature>